<comment type="caution">
    <text evidence="11">The sequence shown here is derived from an EMBL/GenBank/DDBJ whole genome shotgun (WGS) entry which is preliminary data.</text>
</comment>
<evidence type="ECO:0000256" key="6">
    <source>
        <dbReference type="ARBA" id="ARBA00023098"/>
    </source>
</evidence>
<dbReference type="InterPro" id="IPR038597">
    <property type="entry name" value="GGGP/HepGP_synthase_sf"/>
</dbReference>
<organism evidence="11 12">
    <name type="scientific">candidate division WOR_3 bacterium SM23_60</name>
    <dbReference type="NCBI Taxonomy" id="1703780"/>
    <lineage>
        <taxon>Bacteria</taxon>
        <taxon>Bacteria division WOR-3</taxon>
    </lineage>
</organism>
<sequence length="242" mass="26333">MKKTSVHKQLEKAKPGVLALFDPDRMPMDTVKRVTEFVCEQGVAGILVGSSLLVSPHFETFVATIKKATDRPVILFPGCSHQVCAAADAIFFLSLLSGRNASYLVGEQVKAVFVIREYGLEVIPVGYMLIESGNYTAVEFVSGTKPIPRNKSEIAVAHALTGEYFGMKYIYLEAGSGAQEHVPLEMVRDVRMTVSIPLIVGGGIRTAQVCEKIFEAGADYVVLGSIIEQSKEQFKAIMRSLG</sequence>
<dbReference type="GO" id="GO:0047294">
    <property type="term" value="F:phosphoglycerol geranylgeranyltransferase activity"/>
    <property type="evidence" value="ECO:0007669"/>
    <property type="project" value="UniProtKB-UniRule"/>
</dbReference>
<dbReference type="PANTHER" id="PTHR21235">
    <property type="entry name" value="IMIDAZOLE GLYCEROL PHOSPHATE SYNTHASE SUBUNIT HISF/H IGP SYNTHASE SUBUNIT HISF/H"/>
    <property type="match status" value="1"/>
</dbReference>
<evidence type="ECO:0000313" key="11">
    <source>
        <dbReference type="EMBL" id="KPK71992.1"/>
    </source>
</evidence>
<evidence type="ECO:0000256" key="5">
    <source>
        <dbReference type="ARBA" id="ARBA00022842"/>
    </source>
</evidence>
<dbReference type="AlphaFoldDB" id="A0A0S8GG11"/>
<dbReference type="Pfam" id="PF01884">
    <property type="entry name" value="PcrB"/>
    <property type="match status" value="1"/>
</dbReference>
<evidence type="ECO:0000256" key="3">
    <source>
        <dbReference type="ARBA" id="ARBA00022679"/>
    </source>
</evidence>
<dbReference type="NCBIfam" id="TIGR01769">
    <property type="entry name" value="GGGP"/>
    <property type="match status" value="1"/>
</dbReference>
<dbReference type="NCBIfam" id="TIGR01768">
    <property type="entry name" value="GGGP-family"/>
    <property type="match status" value="1"/>
</dbReference>
<dbReference type="EMBL" id="LJUO01000045">
    <property type="protein sequence ID" value="KPK71992.1"/>
    <property type="molecule type" value="Genomic_DNA"/>
</dbReference>
<dbReference type="Proteomes" id="UP000051096">
    <property type="component" value="Unassembled WGS sequence"/>
</dbReference>
<dbReference type="PANTHER" id="PTHR21235:SF22">
    <property type="entry name" value="GERANYLGERANYLGLYCERYL PHOSPHATE SYNTHASE"/>
    <property type="match status" value="1"/>
</dbReference>
<evidence type="ECO:0000256" key="10">
    <source>
        <dbReference type="NCBIfam" id="TIGR01769"/>
    </source>
</evidence>
<keyword evidence="7" id="KW-0594">Phospholipid biosynthesis</keyword>
<dbReference type="GO" id="GO:0006650">
    <property type="term" value="P:glycerophospholipid metabolic process"/>
    <property type="evidence" value="ECO:0007669"/>
    <property type="project" value="InterPro"/>
</dbReference>
<dbReference type="InterPro" id="IPR050064">
    <property type="entry name" value="IGPS_HisA/HisF"/>
</dbReference>
<protein>
    <recommendedName>
        <fullName evidence="1 10">Phosphoglycerol geranylgeranyltransferase</fullName>
        <ecNumber evidence="1 10">2.5.1.41</ecNumber>
    </recommendedName>
</protein>
<evidence type="ECO:0000256" key="8">
    <source>
        <dbReference type="ARBA" id="ARBA00023264"/>
    </source>
</evidence>
<dbReference type="Gene3D" id="3.20.20.390">
    <property type="entry name" value="FMN-linked oxidoreductases"/>
    <property type="match status" value="1"/>
</dbReference>
<comment type="catalytic activity">
    <reaction evidence="9">
        <text>sn-glycerol 1-phosphate + (2E,6E,10E)-geranylgeranyl diphosphate = sn-3-O-(geranylgeranyl)glycerol 1-phosphate + diphosphate</text>
        <dbReference type="Rhea" id="RHEA:23404"/>
        <dbReference type="ChEBI" id="CHEBI:33019"/>
        <dbReference type="ChEBI" id="CHEBI:57677"/>
        <dbReference type="ChEBI" id="CHEBI:57685"/>
        <dbReference type="ChEBI" id="CHEBI:58756"/>
        <dbReference type="EC" id="2.5.1.41"/>
    </reaction>
</comment>
<dbReference type="EC" id="2.5.1.41" evidence="1 10"/>
<evidence type="ECO:0000256" key="4">
    <source>
        <dbReference type="ARBA" id="ARBA00022723"/>
    </source>
</evidence>
<dbReference type="SUPFAM" id="SSF51395">
    <property type="entry name" value="FMN-linked oxidoreductases"/>
    <property type="match status" value="1"/>
</dbReference>
<reference evidence="11 12" key="1">
    <citation type="journal article" date="2015" name="Microbiome">
        <title>Genomic resolution of linkages in carbon, nitrogen, and sulfur cycling among widespread estuary sediment bacteria.</title>
        <authorList>
            <person name="Baker B.J."/>
            <person name="Lazar C.S."/>
            <person name="Teske A.P."/>
            <person name="Dick G.J."/>
        </authorList>
    </citation>
    <scope>NUCLEOTIDE SEQUENCE [LARGE SCALE GENOMIC DNA]</scope>
    <source>
        <strain evidence="11">SM23_60</strain>
    </source>
</reference>
<proteinExistence type="inferred from homology"/>
<name>A0A0S8GG11_UNCW3</name>
<keyword evidence="5" id="KW-0460">Magnesium</keyword>
<keyword evidence="3" id="KW-0808">Transferase</keyword>
<dbReference type="GO" id="GO:0000107">
    <property type="term" value="F:imidazoleglycerol-phosphate synthase activity"/>
    <property type="evidence" value="ECO:0007669"/>
    <property type="project" value="TreeGrafter"/>
</dbReference>
<dbReference type="GO" id="GO:0005737">
    <property type="term" value="C:cytoplasm"/>
    <property type="evidence" value="ECO:0007669"/>
    <property type="project" value="InterPro"/>
</dbReference>
<dbReference type="InterPro" id="IPR008205">
    <property type="entry name" value="GGGP_HepGP_synthase"/>
</dbReference>
<evidence type="ECO:0000313" key="12">
    <source>
        <dbReference type="Proteomes" id="UP000051096"/>
    </source>
</evidence>
<evidence type="ECO:0000256" key="7">
    <source>
        <dbReference type="ARBA" id="ARBA00023209"/>
    </source>
</evidence>
<dbReference type="GO" id="GO:0008654">
    <property type="term" value="P:phospholipid biosynthetic process"/>
    <property type="evidence" value="ECO:0007669"/>
    <property type="project" value="UniProtKB-KW"/>
</dbReference>
<dbReference type="HAMAP" id="MF_00112">
    <property type="entry name" value="GGGP_HepGP_synthase"/>
    <property type="match status" value="1"/>
</dbReference>
<dbReference type="NCBIfam" id="NF003198">
    <property type="entry name" value="PRK04169.1-2"/>
    <property type="match status" value="1"/>
</dbReference>
<evidence type="ECO:0000256" key="2">
    <source>
        <dbReference type="ARBA" id="ARBA00022516"/>
    </source>
</evidence>
<dbReference type="InterPro" id="IPR010946">
    <property type="entry name" value="GGGP_synth"/>
</dbReference>
<dbReference type="PATRIC" id="fig|1703780.3.peg.2656"/>
<keyword evidence="8" id="KW-1208">Phospholipid metabolism</keyword>
<evidence type="ECO:0000256" key="9">
    <source>
        <dbReference type="ARBA" id="ARBA00047288"/>
    </source>
</evidence>
<keyword evidence="6" id="KW-0443">Lipid metabolism</keyword>
<keyword evidence="4" id="KW-0479">Metal-binding</keyword>
<gene>
    <name evidence="11" type="ORF">AMJ87_05980</name>
</gene>
<accession>A0A0S8GG11</accession>
<dbReference type="GO" id="GO:0000287">
    <property type="term" value="F:magnesium ion binding"/>
    <property type="evidence" value="ECO:0007669"/>
    <property type="project" value="InterPro"/>
</dbReference>
<keyword evidence="2" id="KW-0444">Lipid biosynthesis</keyword>
<evidence type="ECO:0000256" key="1">
    <source>
        <dbReference type="ARBA" id="ARBA00012676"/>
    </source>
</evidence>